<evidence type="ECO:0000256" key="1">
    <source>
        <dbReference type="ARBA" id="ARBA00012513"/>
    </source>
</evidence>
<reference evidence="3 4" key="1">
    <citation type="submission" date="2019-02" db="EMBL/GenBank/DDBJ databases">
        <title>Genome sequencing of the rare red list fungi Phellinidium pouzarii.</title>
        <authorList>
            <person name="Buettner E."/>
            <person name="Kellner H."/>
        </authorList>
    </citation>
    <scope>NUCLEOTIDE SEQUENCE [LARGE SCALE GENOMIC DNA]</scope>
    <source>
        <strain evidence="3 4">DSM 108285</strain>
    </source>
</reference>
<dbReference type="GO" id="GO:0004674">
    <property type="term" value="F:protein serine/threonine kinase activity"/>
    <property type="evidence" value="ECO:0007669"/>
    <property type="project" value="UniProtKB-EC"/>
</dbReference>
<accession>A0A4S4L1J1</accession>
<dbReference type="SUPFAM" id="SSF56112">
    <property type="entry name" value="Protein kinase-like (PK-like)"/>
    <property type="match status" value="1"/>
</dbReference>
<sequence length="670" mass="77355">MNNTSHALGDYRVNKRIAQGGFGVVYNGEAPDGKPVPIKYERTYSRITRPYLQHEAHVYRLLEGNPCVPTVYAYDREARWNIMVLDLLGPSLKNLFKKCGSKFSLKTTLMVAIQMIECLEYVHSKGIIHRDIKPDNFLMGLGSNAFSVHIIDFGLARRFRHPQTLEHFPYFEDYSFLGTLHYASYNALLGRSQSRRDDLESLAYTIICFLRGRLPWQNIRGRTEKHREQRIKEKKRTWTSSRLCDGMPEEFAIFLEYTKNLEYEQEPDYGYLKDLFRKLFERHNFVYDFDYGWLLIAETRQPEIVDETVLVSEEVEGEMDVNSAMVDDSASVTDNVEPSINSDKKYSVQKESGASGYITGGKGAEQTSGKFSVPLFVQKSDYVLIKVLARPTLEHDVWEWLKSKEPCEESDNSYWHDPSISREEWKFPWRPALVLDVNARNANTRLFLLPLVHLPDGLESRVSAPRRPAFFYIKPDVTYPSTSNGLDTSDQLMVIPTPAWPLDNTYHYHQRNVFQIFVPTKETCQIEVEWHLDGEQLSRLTATRNDMMSTSLDRGIRPCDDENFQISKRQNLKSRVVDGMPVFGSIRSLTSDAYVELEGTNGWLPEFYKIERRCNEENGIYSDDDDDDDDVYDEENLSLYTGNIPGNRRLSCTLATEPDAIVETSISWIS</sequence>
<dbReference type="PANTHER" id="PTHR11909">
    <property type="entry name" value="CASEIN KINASE-RELATED"/>
    <property type="match status" value="1"/>
</dbReference>
<evidence type="ECO:0000259" key="2">
    <source>
        <dbReference type="PROSITE" id="PS50011"/>
    </source>
</evidence>
<dbReference type="PROSITE" id="PS50011">
    <property type="entry name" value="PROTEIN_KINASE_DOM"/>
    <property type="match status" value="1"/>
</dbReference>
<proteinExistence type="predicted"/>
<dbReference type="InterPro" id="IPR011009">
    <property type="entry name" value="Kinase-like_dom_sf"/>
</dbReference>
<dbReference type="GO" id="GO:0005524">
    <property type="term" value="F:ATP binding"/>
    <property type="evidence" value="ECO:0007669"/>
    <property type="project" value="InterPro"/>
</dbReference>
<dbReference type="Proteomes" id="UP000308199">
    <property type="component" value="Unassembled WGS sequence"/>
</dbReference>
<organism evidence="3 4">
    <name type="scientific">Phellinidium pouzarii</name>
    <dbReference type="NCBI Taxonomy" id="167371"/>
    <lineage>
        <taxon>Eukaryota</taxon>
        <taxon>Fungi</taxon>
        <taxon>Dikarya</taxon>
        <taxon>Basidiomycota</taxon>
        <taxon>Agaricomycotina</taxon>
        <taxon>Agaricomycetes</taxon>
        <taxon>Hymenochaetales</taxon>
        <taxon>Hymenochaetaceae</taxon>
        <taxon>Phellinidium</taxon>
    </lineage>
</organism>
<dbReference type="CDD" id="cd14016">
    <property type="entry name" value="STKc_CK1"/>
    <property type="match status" value="1"/>
</dbReference>
<name>A0A4S4L1J1_9AGAM</name>
<dbReference type="Gene3D" id="1.10.510.10">
    <property type="entry name" value="Transferase(Phosphotransferase) domain 1"/>
    <property type="match status" value="1"/>
</dbReference>
<dbReference type="EC" id="2.7.11.1" evidence="1"/>
<dbReference type="Pfam" id="PF00069">
    <property type="entry name" value="Pkinase"/>
    <property type="match status" value="1"/>
</dbReference>
<dbReference type="InterPro" id="IPR000719">
    <property type="entry name" value="Prot_kinase_dom"/>
</dbReference>
<gene>
    <name evidence="3" type="ORF">EW145_g6361</name>
</gene>
<dbReference type="PROSITE" id="PS00108">
    <property type="entry name" value="PROTEIN_KINASE_ST"/>
    <property type="match status" value="1"/>
</dbReference>
<dbReference type="InterPro" id="IPR008271">
    <property type="entry name" value="Ser/Thr_kinase_AS"/>
</dbReference>
<dbReference type="SMART" id="SM00220">
    <property type="entry name" value="S_TKc"/>
    <property type="match status" value="1"/>
</dbReference>
<evidence type="ECO:0000313" key="3">
    <source>
        <dbReference type="EMBL" id="THH03310.1"/>
    </source>
</evidence>
<dbReference type="AlphaFoldDB" id="A0A4S4L1J1"/>
<dbReference type="OrthoDB" id="3242052at2759"/>
<comment type="caution">
    <text evidence="3">The sequence shown here is derived from an EMBL/GenBank/DDBJ whole genome shotgun (WGS) entry which is preliminary data.</text>
</comment>
<feature type="domain" description="Protein kinase" evidence="2">
    <location>
        <begin position="11"/>
        <end position="286"/>
    </location>
</feature>
<dbReference type="EMBL" id="SGPK01000470">
    <property type="protein sequence ID" value="THH03310.1"/>
    <property type="molecule type" value="Genomic_DNA"/>
</dbReference>
<keyword evidence="4" id="KW-1185">Reference proteome</keyword>
<dbReference type="InterPro" id="IPR050235">
    <property type="entry name" value="CK1_Ser-Thr_kinase"/>
</dbReference>
<evidence type="ECO:0000313" key="4">
    <source>
        <dbReference type="Proteomes" id="UP000308199"/>
    </source>
</evidence>
<protein>
    <recommendedName>
        <fullName evidence="1">non-specific serine/threonine protein kinase</fullName>
        <ecNumber evidence="1">2.7.11.1</ecNumber>
    </recommendedName>
</protein>